<dbReference type="PROSITE" id="PS00687">
    <property type="entry name" value="ALDEHYDE_DEHYDR_GLU"/>
    <property type="match status" value="1"/>
</dbReference>
<dbReference type="FunFam" id="3.40.309.10:FF:000012">
    <property type="entry name" value="Betaine aldehyde dehydrogenase"/>
    <property type="match status" value="1"/>
</dbReference>
<feature type="domain" description="Aldehyde dehydrogenase" evidence="5">
    <location>
        <begin position="48"/>
        <end position="514"/>
    </location>
</feature>
<sequence>MLRPRTRSEPRLLVKDNVLQADPDIDAVASTLAGFLADRHRLFIGGKWLSAASEATMDVVNPATGRVFASVASGAAADVDLAVRAARAAFEAGPWPTLQPSERARLLWRLADALEAHGDEFALLETLNNGMPFKTARLKTIHSSVESLRYNAGWATKLAGEVPSLSLPGEWHGYTQREPIGVVAQIVPWNAPLAISVGKIAPALAAGCTIVLKPAEQTPLTALRLAQLVESVGFPPGVVNIVTGSGSVAGAALASHPDVDKISFTGSTRVGKEILAAASGNMKRVALELGGKSPVFIFSDADIESAIEATALGIFSNSGQICAAGSRMYAHESVFDRVVDGIAERAARLKVGPGIHPETEIGPVISKEQQIRVSDYIASGRREGAKVVVGGHAIKCDGFFIEPTVLTCATSAFTAVREEIFGPVLCAMSFDGDDLEGLARQANDTVYGLSASIWTRDLSMAHRFARRIKAGNIRINAPSIALDLALPFGGYKQSGWGREFSREGVEAYTELKSVAIRL</sequence>
<proteinExistence type="inferred from homology"/>
<dbReference type="EMBL" id="CAJQUM010000001">
    <property type="protein sequence ID" value="CAG4882283.1"/>
    <property type="molecule type" value="Genomic_DNA"/>
</dbReference>
<dbReference type="Pfam" id="PF00171">
    <property type="entry name" value="Aldedh"/>
    <property type="match status" value="1"/>
</dbReference>
<keyword evidence="7" id="KW-1185">Reference proteome</keyword>
<evidence type="ECO:0000256" key="1">
    <source>
        <dbReference type="ARBA" id="ARBA00009986"/>
    </source>
</evidence>
<dbReference type="InterPro" id="IPR016163">
    <property type="entry name" value="Ald_DH_C"/>
</dbReference>
<reference evidence="6" key="1">
    <citation type="submission" date="2021-04" db="EMBL/GenBank/DDBJ databases">
        <authorList>
            <person name="Hornung B."/>
        </authorList>
    </citation>
    <scope>NUCLEOTIDE SEQUENCE</scope>
    <source>
        <strain evidence="6">G5G6</strain>
    </source>
</reference>
<evidence type="ECO:0000313" key="6">
    <source>
        <dbReference type="EMBL" id="CAG4882283.1"/>
    </source>
</evidence>
<gene>
    <name evidence="6" type="primary">feaB</name>
    <name evidence="6" type="ORF">GTOL_10165</name>
</gene>
<dbReference type="AlphaFoldDB" id="A0A916J1L3"/>
<evidence type="ECO:0000256" key="2">
    <source>
        <dbReference type="ARBA" id="ARBA00023002"/>
    </source>
</evidence>
<evidence type="ECO:0000259" key="5">
    <source>
        <dbReference type="Pfam" id="PF00171"/>
    </source>
</evidence>
<keyword evidence="2 4" id="KW-0560">Oxidoreductase</keyword>
<comment type="similarity">
    <text evidence="1 4">Belongs to the aldehyde dehydrogenase family.</text>
</comment>
<dbReference type="FunFam" id="3.40.605.10:FF:000007">
    <property type="entry name" value="NAD/NADP-dependent betaine aldehyde dehydrogenase"/>
    <property type="match status" value="1"/>
</dbReference>
<organism evidence="6 7">
    <name type="scientific">Georgfuchsia toluolica</name>
    <dbReference type="NCBI Taxonomy" id="424218"/>
    <lineage>
        <taxon>Bacteria</taxon>
        <taxon>Pseudomonadati</taxon>
        <taxon>Pseudomonadota</taxon>
        <taxon>Betaproteobacteria</taxon>
        <taxon>Nitrosomonadales</taxon>
        <taxon>Sterolibacteriaceae</taxon>
        <taxon>Georgfuchsia</taxon>
    </lineage>
</organism>
<evidence type="ECO:0000313" key="7">
    <source>
        <dbReference type="Proteomes" id="UP000742786"/>
    </source>
</evidence>
<dbReference type="SUPFAM" id="SSF53720">
    <property type="entry name" value="ALDH-like"/>
    <property type="match status" value="1"/>
</dbReference>
<comment type="caution">
    <text evidence="6">The sequence shown here is derived from an EMBL/GenBank/DDBJ whole genome shotgun (WGS) entry which is preliminary data.</text>
</comment>
<dbReference type="InterPro" id="IPR029510">
    <property type="entry name" value="Ald_DH_CS_GLU"/>
</dbReference>
<evidence type="ECO:0000256" key="3">
    <source>
        <dbReference type="PROSITE-ProRule" id="PRU10007"/>
    </source>
</evidence>
<dbReference type="Gene3D" id="3.40.605.10">
    <property type="entry name" value="Aldehyde Dehydrogenase, Chain A, domain 1"/>
    <property type="match status" value="1"/>
</dbReference>
<dbReference type="GO" id="GO:0008957">
    <property type="term" value="F:phenylacetaldehyde dehydrogenase (NAD+) activity"/>
    <property type="evidence" value="ECO:0007669"/>
    <property type="project" value="UniProtKB-EC"/>
</dbReference>
<accession>A0A916J1L3</accession>
<protein>
    <submittedName>
        <fullName evidence="6">Phenylacetaldehyde dehydrogenase</fullName>
        <ecNumber evidence="6">1.2.1.39</ecNumber>
    </submittedName>
</protein>
<dbReference type="InterPro" id="IPR016161">
    <property type="entry name" value="Ald_DH/histidinol_DH"/>
</dbReference>
<dbReference type="EC" id="1.2.1.39" evidence="6"/>
<dbReference type="InterPro" id="IPR016160">
    <property type="entry name" value="Ald_DH_CS_CYS"/>
</dbReference>
<dbReference type="Proteomes" id="UP000742786">
    <property type="component" value="Unassembled WGS sequence"/>
</dbReference>
<dbReference type="InterPro" id="IPR016162">
    <property type="entry name" value="Ald_DH_N"/>
</dbReference>
<dbReference type="PROSITE" id="PS00070">
    <property type="entry name" value="ALDEHYDE_DEHYDR_CYS"/>
    <property type="match status" value="1"/>
</dbReference>
<dbReference type="InterPro" id="IPR015590">
    <property type="entry name" value="Aldehyde_DH_dom"/>
</dbReference>
<dbReference type="PANTHER" id="PTHR11699">
    <property type="entry name" value="ALDEHYDE DEHYDROGENASE-RELATED"/>
    <property type="match status" value="1"/>
</dbReference>
<dbReference type="Gene3D" id="3.40.309.10">
    <property type="entry name" value="Aldehyde Dehydrogenase, Chain A, domain 2"/>
    <property type="match status" value="1"/>
</dbReference>
<evidence type="ECO:0000256" key="4">
    <source>
        <dbReference type="RuleBase" id="RU003345"/>
    </source>
</evidence>
<name>A0A916J1L3_9PROT</name>
<feature type="active site" evidence="3">
    <location>
        <position position="288"/>
    </location>
</feature>